<dbReference type="AlphaFoldDB" id="A0A9P7IXN7"/>
<reference evidence="1" key="1">
    <citation type="journal article" date="2020" name="New Phytol.">
        <title>Comparative genomics reveals dynamic genome evolution in host specialist ectomycorrhizal fungi.</title>
        <authorList>
            <person name="Lofgren L.A."/>
            <person name="Nguyen N.H."/>
            <person name="Vilgalys R."/>
            <person name="Ruytinx J."/>
            <person name="Liao H.L."/>
            <person name="Branco S."/>
            <person name="Kuo A."/>
            <person name="LaButti K."/>
            <person name="Lipzen A."/>
            <person name="Andreopoulos W."/>
            <person name="Pangilinan J."/>
            <person name="Riley R."/>
            <person name="Hundley H."/>
            <person name="Na H."/>
            <person name="Barry K."/>
            <person name="Grigoriev I.V."/>
            <person name="Stajich J.E."/>
            <person name="Kennedy P.G."/>
        </authorList>
    </citation>
    <scope>NUCLEOTIDE SEQUENCE</scope>
    <source>
        <strain evidence="1">MN1</strain>
    </source>
</reference>
<dbReference type="EMBL" id="JABBWG010000240">
    <property type="protein sequence ID" value="KAG1796852.1"/>
    <property type="molecule type" value="Genomic_DNA"/>
</dbReference>
<dbReference type="RefSeq" id="XP_041185402.1">
    <property type="nucleotide sequence ID" value="XM_041333799.1"/>
</dbReference>
<accession>A0A9P7IXN7</accession>
<comment type="caution">
    <text evidence="1">The sequence shown here is derived from an EMBL/GenBank/DDBJ whole genome shotgun (WGS) entry which is preliminary data.</text>
</comment>
<dbReference type="OrthoDB" id="2671666at2759"/>
<protein>
    <submittedName>
        <fullName evidence="1">Uncharacterized protein</fullName>
    </submittedName>
</protein>
<proteinExistence type="predicted"/>
<dbReference type="Proteomes" id="UP000807769">
    <property type="component" value="Unassembled WGS sequence"/>
</dbReference>
<sequence>MSGDENDPSPGSSSPKCAGSALCMGPCKKVNSSNPLVLHGRHFGWTVSALCNYPSLLTGGILQLEELQDSPIDDYSVNVRWEHRVFLELIDSYPGLLECLTAGEEEDIIHIRELMGKGASGLDWSNPE</sequence>
<organism evidence="1 2">
    <name type="scientific">Suillus subaureus</name>
    <dbReference type="NCBI Taxonomy" id="48587"/>
    <lineage>
        <taxon>Eukaryota</taxon>
        <taxon>Fungi</taxon>
        <taxon>Dikarya</taxon>
        <taxon>Basidiomycota</taxon>
        <taxon>Agaricomycotina</taxon>
        <taxon>Agaricomycetes</taxon>
        <taxon>Agaricomycetidae</taxon>
        <taxon>Boletales</taxon>
        <taxon>Suillineae</taxon>
        <taxon>Suillaceae</taxon>
        <taxon>Suillus</taxon>
    </lineage>
</organism>
<name>A0A9P7IXN7_9AGAM</name>
<gene>
    <name evidence="1" type="ORF">BJ212DRAFT_1306153</name>
</gene>
<evidence type="ECO:0000313" key="2">
    <source>
        <dbReference type="Proteomes" id="UP000807769"/>
    </source>
</evidence>
<keyword evidence="2" id="KW-1185">Reference proteome</keyword>
<evidence type="ECO:0000313" key="1">
    <source>
        <dbReference type="EMBL" id="KAG1796852.1"/>
    </source>
</evidence>
<dbReference type="GeneID" id="64627816"/>